<dbReference type="Gene3D" id="3.50.50.60">
    <property type="entry name" value="FAD/NAD(P)-binding domain"/>
    <property type="match status" value="1"/>
</dbReference>
<comment type="caution">
    <text evidence="2">The sequence shown here is derived from an EMBL/GenBank/DDBJ whole genome shotgun (WGS) entry which is preliminary data.</text>
</comment>
<evidence type="ECO:0000259" key="1">
    <source>
        <dbReference type="Pfam" id="PF01266"/>
    </source>
</evidence>
<dbReference type="AlphaFoldDB" id="A0A934J2F0"/>
<reference evidence="2" key="1">
    <citation type="submission" date="2020-12" db="EMBL/GenBank/DDBJ databases">
        <authorList>
            <person name="Huq M.A."/>
        </authorList>
    </citation>
    <scope>NUCLEOTIDE SEQUENCE</scope>
    <source>
        <strain evidence="2">MAHUQ-46</strain>
    </source>
</reference>
<evidence type="ECO:0000313" key="3">
    <source>
        <dbReference type="Proteomes" id="UP000640274"/>
    </source>
</evidence>
<dbReference type="EMBL" id="JAELUP010000005">
    <property type="protein sequence ID" value="MBJ6360213.1"/>
    <property type="molecule type" value="Genomic_DNA"/>
</dbReference>
<dbReference type="InterPro" id="IPR006076">
    <property type="entry name" value="FAD-dep_OxRdtase"/>
</dbReference>
<sequence length="306" mass="34856">MPKLGHTTAKITAQHDLIYDEFIRHFGTEQARLYYEANHQALQWMKELIRRERIDCDFQEQDAYLYTTSGNMTSKLEQEFRAYEKLGIPGSYVDRVPLDSLGVRAAVVMPDQAQFHPLRYLRYLLGEFAALGGQIYEQTEATSVESGDRPQVLTKEGHLVTARYVVAATHYPFHEGIGLYFARMHPERSYVIACPLLDEQQDYAGGMYLNIDEPKRSVRSVQISGKNALLIGGESHQTGQGICTHRHYEAIQQFAQHTFGLNHIAYRWSAQDLISLDKLPYIGPVTAGNSRVLIATGYRKWGHSCR</sequence>
<dbReference type="GO" id="GO:0005737">
    <property type="term" value="C:cytoplasm"/>
    <property type="evidence" value="ECO:0007669"/>
    <property type="project" value="TreeGrafter"/>
</dbReference>
<evidence type="ECO:0000313" key="2">
    <source>
        <dbReference type="EMBL" id="MBJ6360213.1"/>
    </source>
</evidence>
<protein>
    <submittedName>
        <fullName evidence="2">FAD-binding oxidoreductase</fullName>
    </submittedName>
</protein>
<keyword evidence="3" id="KW-1185">Reference proteome</keyword>
<dbReference type="PANTHER" id="PTHR13847">
    <property type="entry name" value="SARCOSINE DEHYDROGENASE-RELATED"/>
    <property type="match status" value="1"/>
</dbReference>
<accession>A0A934J2F0</accession>
<dbReference type="Pfam" id="PF01266">
    <property type="entry name" value="DAO"/>
    <property type="match status" value="1"/>
</dbReference>
<feature type="domain" description="FAD dependent oxidoreductase" evidence="1">
    <location>
        <begin position="25"/>
        <end position="302"/>
    </location>
</feature>
<name>A0A934J2F0_9BACL</name>
<dbReference type="PANTHER" id="PTHR13847:SF274">
    <property type="entry name" value="RIESKE 2FE-2S IRON-SULFUR PROTEIN YHFW-RELATED"/>
    <property type="match status" value="1"/>
</dbReference>
<organism evidence="2 3">
    <name type="scientific">Paenibacillus roseus</name>
    <dbReference type="NCBI Taxonomy" id="2798579"/>
    <lineage>
        <taxon>Bacteria</taxon>
        <taxon>Bacillati</taxon>
        <taxon>Bacillota</taxon>
        <taxon>Bacilli</taxon>
        <taxon>Bacillales</taxon>
        <taxon>Paenibacillaceae</taxon>
        <taxon>Paenibacillus</taxon>
    </lineage>
</organism>
<proteinExistence type="predicted"/>
<gene>
    <name evidence="2" type="ORF">JFN88_02615</name>
</gene>
<dbReference type="Proteomes" id="UP000640274">
    <property type="component" value="Unassembled WGS sequence"/>
</dbReference>
<dbReference type="Gene3D" id="3.30.9.10">
    <property type="entry name" value="D-Amino Acid Oxidase, subunit A, domain 2"/>
    <property type="match status" value="1"/>
</dbReference>
<dbReference type="InterPro" id="IPR036188">
    <property type="entry name" value="FAD/NAD-bd_sf"/>
</dbReference>
<dbReference type="SUPFAM" id="SSF51905">
    <property type="entry name" value="FAD/NAD(P)-binding domain"/>
    <property type="match status" value="1"/>
</dbReference>